<dbReference type="Pfam" id="PF02798">
    <property type="entry name" value="GST_N"/>
    <property type="match status" value="1"/>
</dbReference>
<dbReference type="InterPro" id="IPR036282">
    <property type="entry name" value="Glutathione-S-Trfase_C_sf"/>
</dbReference>
<dbReference type="InterPro" id="IPR036249">
    <property type="entry name" value="Thioredoxin-like_sf"/>
</dbReference>
<dbReference type="Gene3D" id="3.40.30.10">
    <property type="entry name" value="Glutaredoxin"/>
    <property type="match status" value="1"/>
</dbReference>
<comment type="caution">
    <text evidence="3">The sequence shown here is derived from an EMBL/GenBank/DDBJ whole genome shotgun (WGS) entry which is preliminary data.</text>
</comment>
<dbReference type="GO" id="GO:0005737">
    <property type="term" value="C:cytoplasm"/>
    <property type="evidence" value="ECO:0007669"/>
    <property type="project" value="TreeGrafter"/>
</dbReference>
<dbReference type="InterPro" id="IPR050802">
    <property type="entry name" value="EF-GSTs"/>
</dbReference>
<dbReference type="OMA" id="KAPRATM"/>
<dbReference type="Pfam" id="PF00043">
    <property type="entry name" value="GST_C"/>
    <property type="match status" value="1"/>
</dbReference>
<evidence type="ECO:0000313" key="3">
    <source>
        <dbReference type="EMBL" id="KAF6010038.1"/>
    </source>
</evidence>
<comment type="similarity">
    <text evidence="1">Belongs to the GST superfamily.</text>
</comment>
<dbReference type="SUPFAM" id="SSF52833">
    <property type="entry name" value="Thioredoxin-like"/>
    <property type="match status" value="1"/>
</dbReference>
<dbReference type="InterPro" id="IPR004045">
    <property type="entry name" value="Glutathione_S-Trfase_N"/>
</dbReference>
<dbReference type="GO" id="GO:0005634">
    <property type="term" value="C:nucleus"/>
    <property type="evidence" value="ECO:0007669"/>
    <property type="project" value="TreeGrafter"/>
</dbReference>
<dbReference type="PROSITE" id="PS50405">
    <property type="entry name" value="GST_CTER"/>
    <property type="match status" value="1"/>
</dbReference>
<dbReference type="EMBL" id="JABCYN010000030">
    <property type="protein sequence ID" value="KAF6010038.1"/>
    <property type="molecule type" value="Genomic_DNA"/>
</dbReference>
<evidence type="ECO:0000313" key="4">
    <source>
        <dbReference type="Proteomes" id="UP000568158"/>
    </source>
</evidence>
<evidence type="ECO:0000256" key="1">
    <source>
        <dbReference type="RuleBase" id="RU003494"/>
    </source>
</evidence>
<organism evidence="3 4">
    <name type="scientific">Dekkera bruxellensis</name>
    <name type="common">Brettanomyces custersii</name>
    <dbReference type="NCBI Taxonomy" id="5007"/>
    <lineage>
        <taxon>Eukaryota</taxon>
        <taxon>Fungi</taxon>
        <taxon>Dikarya</taxon>
        <taxon>Ascomycota</taxon>
        <taxon>Saccharomycotina</taxon>
        <taxon>Pichiomycetes</taxon>
        <taxon>Pichiales</taxon>
        <taxon>Pichiaceae</taxon>
        <taxon>Brettanomyces</taxon>
    </lineage>
</organism>
<accession>A0A8H6BDU3</accession>
<dbReference type="Gene3D" id="1.20.1050.10">
    <property type="match status" value="1"/>
</dbReference>
<evidence type="ECO:0000259" key="2">
    <source>
        <dbReference type="PROSITE" id="PS50405"/>
    </source>
</evidence>
<dbReference type="GO" id="GO:0006414">
    <property type="term" value="P:translational elongation"/>
    <property type="evidence" value="ECO:0007669"/>
    <property type="project" value="TreeGrafter"/>
</dbReference>
<gene>
    <name evidence="3" type="ORF">HII12_003584</name>
</gene>
<dbReference type="SUPFAM" id="SSF47616">
    <property type="entry name" value="GST C-terminal domain-like"/>
    <property type="match status" value="1"/>
</dbReference>
<sequence>MTDQGTCYLFLPSPRNSLLPDLAHYLGLNITFKDNKDPHYLETFPLHRAPSFESKDGFKLHEAMTILKYFISLRPVDCKYNFFGHSKREEAQVWQWVSFTNSDCIVALVDYLDKPMTPEGKKAAWKWSEQNAQEFERQLETTPYLVGSEKTLADIYGVQLFIWGFQVCWYKDWLAKHPAIEKWFRKIVDNDEIVSRTYKGFGPEK</sequence>
<dbReference type="InterPro" id="IPR004046">
    <property type="entry name" value="GST_C"/>
</dbReference>
<dbReference type="Proteomes" id="UP000568158">
    <property type="component" value="Unassembled WGS sequence"/>
</dbReference>
<protein>
    <recommendedName>
        <fullName evidence="2">GST C-terminal domain-containing protein</fullName>
    </recommendedName>
</protein>
<name>A0A8H6BDU3_DEKBR</name>
<dbReference type="FunFam" id="3.40.30.10:FF:000142">
    <property type="entry name" value="Elongation factor 1 gamma"/>
    <property type="match status" value="1"/>
</dbReference>
<dbReference type="PANTHER" id="PTHR43986:SF1">
    <property type="entry name" value="ELONGATION FACTOR 1-GAMMA"/>
    <property type="match status" value="1"/>
</dbReference>
<proteinExistence type="inferred from homology"/>
<dbReference type="InterPro" id="IPR010987">
    <property type="entry name" value="Glutathione-S-Trfase_C-like"/>
</dbReference>
<reference evidence="3 4" key="1">
    <citation type="journal article" date="2020" name="Appl. Microbiol. Biotechnol.">
        <title>Targeted gene deletion in Brettanomyces bruxellensis with an expression-free CRISPR-Cas9 system.</title>
        <authorList>
            <person name="Varela C."/>
            <person name="Bartel C."/>
            <person name="Onetto C."/>
            <person name="Borneman A."/>
        </authorList>
    </citation>
    <scope>NUCLEOTIDE SEQUENCE [LARGE SCALE GENOMIC DNA]</scope>
    <source>
        <strain evidence="3 4">AWRI1613</strain>
    </source>
</reference>
<feature type="domain" description="GST C-terminal" evidence="2">
    <location>
        <begin position="86"/>
        <end position="205"/>
    </location>
</feature>
<dbReference type="PANTHER" id="PTHR43986">
    <property type="entry name" value="ELONGATION FACTOR 1-GAMMA"/>
    <property type="match status" value="1"/>
</dbReference>
<dbReference type="AlphaFoldDB" id="A0A8H6BDU3"/>